<dbReference type="AlphaFoldDB" id="A0A6A2X3S0"/>
<evidence type="ECO:0000256" key="6">
    <source>
        <dbReference type="ARBA" id="ARBA00023157"/>
    </source>
</evidence>
<evidence type="ECO:0000256" key="7">
    <source>
        <dbReference type="ARBA" id="ARBA00023180"/>
    </source>
</evidence>
<evidence type="ECO:0000259" key="10">
    <source>
        <dbReference type="Pfam" id="PF14368"/>
    </source>
</evidence>
<keyword evidence="3" id="KW-1003">Cell membrane</keyword>
<dbReference type="PRINTS" id="PR00382">
    <property type="entry name" value="LIPIDTRNSFER"/>
</dbReference>
<dbReference type="GO" id="GO:0098552">
    <property type="term" value="C:side of membrane"/>
    <property type="evidence" value="ECO:0007669"/>
    <property type="project" value="UniProtKB-KW"/>
</dbReference>
<dbReference type="InterPro" id="IPR036312">
    <property type="entry name" value="Bifun_inhib/LTP/seed_sf"/>
</dbReference>
<name>A0A6A2X3S0_HIBSY</name>
<dbReference type="Gene3D" id="1.10.110.10">
    <property type="entry name" value="Plant lipid-transfer and hydrophobic proteins"/>
    <property type="match status" value="1"/>
</dbReference>
<evidence type="ECO:0000313" key="12">
    <source>
        <dbReference type="Proteomes" id="UP000436088"/>
    </source>
</evidence>
<dbReference type="PANTHER" id="PTHR33044">
    <property type="entry name" value="BIFUNCTIONAL INHIBITOR/LIPID-TRANSFER PROTEIN/SEED STORAGE 2S ALBUMIN SUPERFAMILY PROTEIN-RELATED"/>
    <property type="match status" value="1"/>
</dbReference>
<keyword evidence="4" id="KW-0472">Membrane</keyword>
<keyword evidence="7" id="KW-0325">Glycoprotein</keyword>
<feature type="chain" id="PRO_5025652989" evidence="9">
    <location>
        <begin position="25"/>
        <end position="145"/>
    </location>
</feature>
<dbReference type="PROSITE" id="PS51257">
    <property type="entry name" value="PROKAR_LIPOPROTEIN"/>
    <property type="match status" value="1"/>
</dbReference>
<feature type="domain" description="Bifunctional inhibitor/plant lipid transfer protein/seed storage helical" evidence="10">
    <location>
        <begin position="23"/>
        <end position="111"/>
    </location>
</feature>
<accession>A0A6A2X3S0</accession>
<keyword evidence="12" id="KW-1185">Reference proteome</keyword>
<dbReference type="Pfam" id="PF14368">
    <property type="entry name" value="LTP_2"/>
    <property type="match status" value="1"/>
</dbReference>
<dbReference type="EMBL" id="VEPZ02001720">
    <property type="protein sequence ID" value="KAE8661665.1"/>
    <property type="molecule type" value="Genomic_DNA"/>
</dbReference>
<gene>
    <name evidence="11" type="ORF">F3Y22_tig00113725pilonHSYRG01726</name>
</gene>
<dbReference type="Proteomes" id="UP000436088">
    <property type="component" value="Unassembled WGS sequence"/>
</dbReference>
<evidence type="ECO:0000313" key="11">
    <source>
        <dbReference type="EMBL" id="KAE8661665.1"/>
    </source>
</evidence>
<evidence type="ECO:0000256" key="5">
    <source>
        <dbReference type="ARBA" id="ARBA00022729"/>
    </source>
</evidence>
<dbReference type="InterPro" id="IPR016140">
    <property type="entry name" value="Bifunc_inhib/LTP/seed_store"/>
</dbReference>
<dbReference type="InterPro" id="IPR043325">
    <property type="entry name" value="LTSS"/>
</dbReference>
<feature type="signal peptide" evidence="9">
    <location>
        <begin position="1"/>
        <end position="24"/>
    </location>
</feature>
<organism evidence="11 12">
    <name type="scientific">Hibiscus syriacus</name>
    <name type="common">Rose of Sharon</name>
    <dbReference type="NCBI Taxonomy" id="106335"/>
    <lineage>
        <taxon>Eukaryota</taxon>
        <taxon>Viridiplantae</taxon>
        <taxon>Streptophyta</taxon>
        <taxon>Embryophyta</taxon>
        <taxon>Tracheophyta</taxon>
        <taxon>Spermatophyta</taxon>
        <taxon>Magnoliopsida</taxon>
        <taxon>eudicotyledons</taxon>
        <taxon>Gunneridae</taxon>
        <taxon>Pentapetalae</taxon>
        <taxon>rosids</taxon>
        <taxon>malvids</taxon>
        <taxon>Malvales</taxon>
        <taxon>Malvaceae</taxon>
        <taxon>Malvoideae</taxon>
        <taxon>Hibiscus</taxon>
    </lineage>
</organism>
<sequence length="145" mass="15528">MKQFSAYVVTILVITANLVAVGCGQRPQNPSGSLCLNQLAPCLSYLNGNDEAEVPDSCCDPLKNMIKSRPECLCSMMSNRGSREAERAGINLTQAQQLPGRCGQHVNPLVCLPGYPNSKTSVENSAFPLFTSHSTIIVIAISMAL</sequence>
<evidence type="ECO:0000256" key="8">
    <source>
        <dbReference type="ARBA" id="ARBA00023288"/>
    </source>
</evidence>
<evidence type="ECO:0000256" key="2">
    <source>
        <dbReference type="ARBA" id="ARBA00009748"/>
    </source>
</evidence>
<comment type="similarity">
    <text evidence="2">Belongs to the plant LTP family.</text>
</comment>
<dbReference type="InterPro" id="IPR000528">
    <property type="entry name" value="Plant_nsLTP"/>
</dbReference>
<dbReference type="GO" id="GO:0005886">
    <property type="term" value="C:plasma membrane"/>
    <property type="evidence" value="ECO:0007669"/>
    <property type="project" value="UniProtKB-SubCell"/>
</dbReference>
<keyword evidence="4" id="KW-0336">GPI-anchor</keyword>
<protein>
    <submittedName>
        <fullName evidence="11">Lipid transfer-like protein VAS</fullName>
    </submittedName>
</protein>
<dbReference type="CDD" id="cd00010">
    <property type="entry name" value="AAI_LTSS"/>
    <property type="match status" value="1"/>
</dbReference>
<evidence type="ECO:0000256" key="3">
    <source>
        <dbReference type="ARBA" id="ARBA00022475"/>
    </source>
</evidence>
<comment type="subcellular location">
    <subcellularLocation>
        <location evidence="1">Cell membrane</location>
        <topology evidence="1">Lipid-anchor</topology>
        <topology evidence="1">GPI-anchor</topology>
    </subcellularLocation>
</comment>
<comment type="caution">
    <text evidence="11">The sequence shown here is derived from an EMBL/GenBank/DDBJ whole genome shotgun (WGS) entry which is preliminary data.</text>
</comment>
<reference evidence="11" key="1">
    <citation type="submission" date="2019-09" db="EMBL/GenBank/DDBJ databases">
        <title>Draft genome information of white flower Hibiscus syriacus.</title>
        <authorList>
            <person name="Kim Y.-M."/>
        </authorList>
    </citation>
    <scope>NUCLEOTIDE SEQUENCE [LARGE SCALE GENOMIC DNA]</scope>
    <source>
        <strain evidence="11">YM2019G1</strain>
    </source>
</reference>
<evidence type="ECO:0000256" key="9">
    <source>
        <dbReference type="SAM" id="SignalP"/>
    </source>
</evidence>
<dbReference type="SUPFAM" id="SSF47699">
    <property type="entry name" value="Bifunctional inhibitor/lipid-transfer protein/seed storage 2S albumin"/>
    <property type="match status" value="1"/>
</dbReference>
<proteinExistence type="inferred from homology"/>
<evidence type="ECO:0000256" key="4">
    <source>
        <dbReference type="ARBA" id="ARBA00022622"/>
    </source>
</evidence>
<evidence type="ECO:0000256" key="1">
    <source>
        <dbReference type="ARBA" id="ARBA00004609"/>
    </source>
</evidence>
<keyword evidence="8" id="KW-0449">Lipoprotein</keyword>
<keyword evidence="6" id="KW-1015">Disulfide bond</keyword>
<dbReference type="GO" id="GO:0008289">
    <property type="term" value="F:lipid binding"/>
    <property type="evidence" value="ECO:0007669"/>
    <property type="project" value="InterPro"/>
</dbReference>
<keyword evidence="5 9" id="KW-0732">Signal</keyword>
<dbReference type="GO" id="GO:0006869">
    <property type="term" value="P:lipid transport"/>
    <property type="evidence" value="ECO:0007669"/>
    <property type="project" value="InterPro"/>
</dbReference>